<dbReference type="AlphaFoldDB" id="A0A914ANK3"/>
<evidence type="ECO:0000259" key="1">
    <source>
        <dbReference type="PROSITE" id="PS50097"/>
    </source>
</evidence>
<evidence type="ECO:0000313" key="3">
    <source>
        <dbReference type="Proteomes" id="UP000887568"/>
    </source>
</evidence>
<dbReference type="SMART" id="SM00875">
    <property type="entry name" value="BACK"/>
    <property type="match status" value="1"/>
</dbReference>
<name>A0A914ANK3_PATMI</name>
<dbReference type="SMART" id="SM00225">
    <property type="entry name" value="BTB"/>
    <property type="match status" value="1"/>
</dbReference>
<feature type="domain" description="BTB" evidence="1">
    <location>
        <begin position="117"/>
        <end position="195"/>
    </location>
</feature>
<dbReference type="Pfam" id="PF07707">
    <property type="entry name" value="BACK"/>
    <property type="match status" value="1"/>
</dbReference>
<protein>
    <recommendedName>
        <fullName evidence="1">BTB domain-containing protein</fullName>
    </recommendedName>
</protein>
<dbReference type="Gene3D" id="1.25.40.420">
    <property type="match status" value="1"/>
</dbReference>
<dbReference type="OrthoDB" id="2359033at2759"/>
<dbReference type="SUPFAM" id="SSF54695">
    <property type="entry name" value="POZ domain"/>
    <property type="match status" value="1"/>
</dbReference>
<dbReference type="GeneID" id="119735449"/>
<evidence type="ECO:0000313" key="2">
    <source>
        <dbReference type="EnsemblMetazoa" id="XP_038065076.1"/>
    </source>
</evidence>
<dbReference type="EnsemblMetazoa" id="XM_038209148.1">
    <property type="protein sequence ID" value="XP_038065076.1"/>
    <property type="gene ID" value="LOC119735449"/>
</dbReference>
<proteinExistence type="predicted"/>
<dbReference type="Pfam" id="PF00651">
    <property type="entry name" value="BTB"/>
    <property type="match status" value="1"/>
</dbReference>
<dbReference type="InterPro" id="IPR011333">
    <property type="entry name" value="SKP1/BTB/POZ_sf"/>
</dbReference>
<dbReference type="Proteomes" id="UP000887568">
    <property type="component" value="Unplaced"/>
</dbReference>
<dbReference type="PANTHER" id="PTHR24410">
    <property type="entry name" value="HL07962P-RELATED"/>
    <property type="match status" value="1"/>
</dbReference>
<dbReference type="OMA" id="IRFPHMP"/>
<accession>A0A914ANK3</accession>
<dbReference type="InterPro" id="IPR011705">
    <property type="entry name" value="BACK"/>
</dbReference>
<dbReference type="RefSeq" id="XP_038065076.1">
    <property type="nucleotide sequence ID" value="XM_038209148.1"/>
</dbReference>
<organism evidence="2 3">
    <name type="scientific">Patiria miniata</name>
    <name type="common">Bat star</name>
    <name type="synonym">Asterina miniata</name>
    <dbReference type="NCBI Taxonomy" id="46514"/>
    <lineage>
        <taxon>Eukaryota</taxon>
        <taxon>Metazoa</taxon>
        <taxon>Echinodermata</taxon>
        <taxon>Eleutherozoa</taxon>
        <taxon>Asterozoa</taxon>
        <taxon>Asteroidea</taxon>
        <taxon>Valvatacea</taxon>
        <taxon>Valvatida</taxon>
        <taxon>Asterinidae</taxon>
        <taxon>Patiria</taxon>
    </lineage>
</organism>
<reference evidence="2" key="1">
    <citation type="submission" date="2022-11" db="UniProtKB">
        <authorList>
            <consortium name="EnsemblMetazoa"/>
        </authorList>
    </citation>
    <scope>IDENTIFICATION</scope>
</reference>
<dbReference type="InterPro" id="IPR000210">
    <property type="entry name" value="BTB/POZ_dom"/>
</dbReference>
<dbReference type="Gene3D" id="3.30.710.10">
    <property type="entry name" value="Potassium Channel Kv1.1, Chain A"/>
    <property type="match status" value="1"/>
</dbReference>
<sequence length="563" mass="63810">MLKLFVEVDMSRGAAHQIATMMFDDYDDYVDDDDDEYLYEAGSDDDDYFMNREGAILYDCYDDAFDRMQVMVVPGSSSRDILKMEGSQKDEAKNELSKNKGLVADNLTGFLNSPKYSDVTLQVGSHQFHAHKIILCSWSEVFHKMFTDPTWTSARTGESNGPGPQLQVLVEPEDCVDVFQVFLKFMYSETVALTMASVFPVLTLADKYLVQELRDACEDFLLEKVSGISGEEATRAHAEAERLNLTRVQEQCIRILEANINYLSESCVQSMPAELLLRLLDSSNLVVDNEKDVYNVALQWLNAEGQQAARKEHAEEIFSLIRFPHIPSAKLKDLVDTPLPTFLQPDFQAKVTELVAKAFEWRALAAEEAYTVMEDDFIQPRLYQNQAFSLQSTTSFMNKVVSETFRKLILSMEEQDDYYHNKLSFRVASRAEKNVYKYGKGAWEVSAVPVKDASSDRWGLSYNIQTSQNIGYPYRVAIVTRLTEEEEVDVNPVITVHHGNIEGKFTLKVPAPLLNLSEKPSKVWTRVVAFMESKSGASIPESKMVPMAVYPNIAQRALYLPDV</sequence>
<dbReference type="PANTHER" id="PTHR24410:SF23">
    <property type="entry name" value="BTB DOMAIN-CONTAINING PROTEIN-RELATED"/>
    <property type="match status" value="1"/>
</dbReference>
<dbReference type="InterPro" id="IPR051481">
    <property type="entry name" value="BTB-POZ/Galectin-3-binding"/>
</dbReference>
<dbReference type="PROSITE" id="PS50097">
    <property type="entry name" value="BTB"/>
    <property type="match status" value="1"/>
</dbReference>
<keyword evidence="3" id="KW-1185">Reference proteome</keyword>